<keyword evidence="4" id="KW-0566">Pantothenate biosynthesis</keyword>
<evidence type="ECO:0000259" key="6">
    <source>
        <dbReference type="Pfam" id="PF08546"/>
    </source>
</evidence>
<comment type="similarity">
    <text evidence="1 4">Belongs to the ketopantoate reductase family.</text>
</comment>
<feature type="domain" description="Ketopantoate reductase C-terminal" evidence="6">
    <location>
        <begin position="167"/>
        <end position="289"/>
    </location>
</feature>
<dbReference type="GO" id="GO:0005737">
    <property type="term" value="C:cytoplasm"/>
    <property type="evidence" value="ECO:0007669"/>
    <property type="project" value="TreeGrafter"/>
</dbReference>
<dbReference type="InterPro" id="IPR036188">
    <property type="entry name" value="FAD/NAD-bd_sf"/>
</dbReference>
<comment type="caution">
    <text evidence="7">The sequence shown here is derived from an EMBL/GenBank/DDBJ whole genome shotgun (WGS) entry which is preliminary data.</text>
</comment>
<dbReference type="FunFam" id="1.10.1040.10:FF:000017">
    <property type="entry name" value="2-dehydropantoate 2-reductase"/>
    <property type="match status" value="1"/>
</dbReference>
<proteinExistence type="inferred from homology"/>
<evidence type="ECO:0000256" key="2">
    <source>
        <dbReference type="ARBA" id="ARBA00022857"/>
    </source>
</evidence>
<sequence length="297" mass="31341">MFSSLAVNGDGERVAVVGGGAIGGYLSARLAEAGRAVTVCVRRHPGGLVLESGGTERAVPVAFAAAPGETGPADWVIVTVKAHHDPSAWLDVLVADRTRVVVVQNGIAHARQRRGLVPALAYIAVERSSPGHLVHRTGNRLVVAAGDTARALDALFAGTVEIRAEADFLTAAWRKLLTNVAANPITALTLRRMDVLSSPGVREVFRQLVTEAVAIAVADGARLSEQDVEATMDFYARFSGEDGTSMLYDRLAGRPLEYEAITGAVVERAHRYGVPAPINETLLALLRALRSPSDALG</sequence>
<dbReference type="SUPFAM" id="SSF51735">
    <property type="entry name" value="NAD(P)-binding Rossmann-fold domains"/>
    <property type="match status" value="1"/>
</dbReference>
<protein>
    <recommendedName>
        <fullName evidence="4">2-dehydropantoate 2-reductase</fullName>
        <ecNumber evidence="4">1.1.1.169</ecNumber>
    </recommendedName>
    <alternativeName>
        <fullName evidence="4">Ketopantoate reductase</fullName>
    </alternativeName>
</protein>
<evidence type="ECO:0000256" key="4">
    <source>
        <dbReference type="RuleBase" id="RU362068"/>
    </source>
</evidence>
<dbReference type="Pfam" id="PF08546">
    <property type="entry name" value="ApbA_C"/>
    <property type="match status" value="1"/>
</dbReference>
<dbReference type="Gene3D" id="1.10.1040.10">
    <property type="entry name" value="N-(1-d-carboxylethyl)-l-norvaline Dehydrogenase, domain 2"/>
    <property type="match status" value="1"/>
</dbReference>
<evidence type="ECO:0000256" key="3">
    <source>
        <dbReference type="ARBA" id="ARBA00023002"/>
    </source>
</evidence>
<dbReference type="EMBL" id="VCKX01000047">
    <property type="protein sequence ID" value="TMR34252.1"/>
    <property type="molecule type" value="Genomic_DNA"/>
</dbReference>
<evidence type="ECO:0000313" key="8">
    <source>
        <dbReference type="Proteomes" id="UP000306628"/>
    </source>
</evidence>
<reference evidence="7 8" key="1">
    <citation type="submission" date="2019-05" db="EMBL/GenBank/DDBJ databases">
        <title>Draft genome sequence of Nonomuraea zeae DSM 100528.</title>
        <authorList>
            <person name="Saricaoglu S."/>
            <person name="Isik K."/>
        </authorList>
    </citation>
    <scope>NUCLEOTIDE SEQUENCE [LARGE SCALE GENOMIC DNA]</scope>
    <source>
        <strain evidence="7 8">DSM 100528</strain>
    </source>
</reference>
<keyword evidence="2 4" id="KW-0521">NADP</keyword>
<dbReference type="SUPFAM" id="SSF51905">
    <property type="entry name" value="FAD/NAD(P)-binding domain"/>
    <property type="match status" value="1"/>
</dbReference>
<organism evidence="7 8">
    <name type="scientific">Nonomuraea zeae</name>
    <dbReference type="NCBI Taxonomy" id="1642303"/>
    <lineage>
        <taxon>Bacteria</taxon>
        <taxon>Bacillati</taxon>
        <taxon>Actinomycetota</taxon>
        <taxon>Actinomycetes</taxon>
        <taxon>Streptosporangiales</taxon>
        <taxon>Streptosporangiaceae</taxon>
        <taxon>Nonomuraea</taxon>
    </lineage>
</organism>
<dbReference type="GO" id="GO:0008677">
    <property type="term" value="F:2-dehydropantoate 2-reductase activity"/>
    <property type="evidence" value="ECO:0007669"/>
    <property type="project" value="UniProtKB-EC"/>
</dbReference>
<evidence type="ECO:0000259" key="5">
    <source>
        <dbReference type="Pfam" id="PF02558"/>
    </source>
</evidence>
<feature type="domain" description="Ketopantoate reductase N-terminal" evidence="5">
    <location>
        <begin position="14"/>
        <end position="145"/>
    </location>
</feature>
<dbReference type="GO" id="GO:0015940">
    <property type="term" value="P:pantothenate biosynthetic process"/>
    <property type="evidence" value="ECO:0007669"/>
    <property type="project" value="UniProtKB-UniPathway"/>
</dbReference>
<dbReference type="InterPro" id="IPR036291">
    <property type="entry name" value="NAD(P)-bd_dom_sf"/>
</dbReference>
<dbReference type="PANTHER" id="PTHR21708">
    <property type="entry name" value="PROBABLE 2-DEHYDROPANTOATE 2-REDUCTASE"/>
    <property type="match status" value="1"/>
</dbReference>
<keyword evidence="3 4" id="KW-0560">Oxidoreductase</keyword>
<name>A0A5S4GN87_9ACTN</name>
<comment type="pathway">
    <text evidence="4">Cofactor biosynthesis; (R)-pantothenate biosynthesis; (R)-pantoate from 3-methyl-2-oxobutanoate: step 2/2.</text>
</comment>
<dbReference type="NCBIfam" id="TIGR00745">
    <property type="entry name" value="apbA_panE"/>
    <property type="match status" value="1"/>
</dbReference>
<gene>
    <name evidence="7" type="ORF">ETD85_17590</name>
</gene>
<dbReference type="InterPro" id="IPR003710">
    <property type="entry name" value="ApbA"/>
</dbReference>
<comment type="catalytic activity">
    <reaction evidence="4">
        <text>(R)-pantoate + NADP(+) = 2-dehydropantoate + NADPH + H(+)</text>
        <dbReference type="Rhea" id="RHEA:16233"/>
        <dbReference type="ChEBI" id="CHEBI:11561"/>
        <dbReference type="ChEBI" id="CHEBI:15378"/>
        <dbReference type="ChEBI" id="CHEBI:15980"/>
        <dbReference type="ChEBI" id="CHEBI:57783"/>
        <dbReference type="ChEBI" id="CHEBI:58349"/>
        <dbReference type="EC" id="1.1.1.169"/>
    </reaction>
</comment>
<comment type="function">
    <text evidence="4">Catalyzes the NADPH-dependent reduction of ketopantoate into pantoic acid.</text>
</comment>
<dbReference type="OrthoDB" id="8555723at2"/>
<dbReference type="Gene3D" id="3.40.50.720">
    <property type="entry name" value="NAD(P)-binding Rossmann-like Domain"/>
    <property type="match status" value="1"/>
</dbReference>
<keyword evidence="8" id="KW-1185">Reference proteome</keyword>
<dbReference type="EC" id="1.1.1.169" evidence="4"/>
<dbReference type="InterPro" id="IPR013332">
    <property type="entry name" value="KPR_N"/>
</dbReference>
<dbReference type="UniPathway" id="UPA00028">
    <property type="reaction ID" value="UER00004"/>
</dbReference>
<dbReference type="Proteomes" id="UP000306628">
    <property type="component" value="Unassembled WGS sequence"/>
</dbReference>
<dbReference type="InterPro" id="IPR008927">
    <property type="entry name" value="6-PGluconate_DH-like_C_sf"/>
</dbReference>
<accession>A0A5S4GN87</accession>
<dbReference type="Pfam" id="PF02558">
    <property type="entry name" value="ApbA"/>
    <property type="match status" value="1"/>
</dbReference>
<dbReference type="PANTHER" id="PTHR21708:SF26">
    <property type="entry name" value="2-DEHYDROPANTOATE 2-REDUCTASE"/>
    <property type="match status" value="1"/>
</dbReference>
<dbReference type="SUPFAM" id="SSF48179">
    <property type="entry name" value="6-phosphogluconate dehydrogenase C-terminal domain-like"/>
    <property type="match status" value="1"/>
</dbReference>
<evidence type="ECO:0000256" key="1">
    <source>
        <dbReference type="ARBA" id="ARBA00007870"/>
    </source>
</evidence>
<evidence type="ECO:0000313" key="7">
    <source>
        <dbReference type="EMBL" id="TMR34252.1"/>
    </source>
</evidence>
<dbReference type="InterPro" id="IPR051402">
    <property type="entry name" value="KPR-Related"/>
</dbReference>
<dbReference type="InterPro" id="IPR013752">
    <property type="entry name" value="KPA_reductase"/>
</dbReference>
<dbReference type="InterPro" id="IPR013328">
    <property type="entry name" value="6PGD_dom2"/>
</dbReference>
<dbReference type="AlphaFoldDB" id="A0A5S4GN87"/>